<evidence type="ECO:0000256" key="1">
    <source>
        <dbReference type="ARBA" id="ARBA00022679"/>
    </source>
</evidence>
<dbReference type="PANTHER" id="PTHR11685">
    <property type="entry name" value="RBR FAMILY RING FINGER AND IBR DOMAIN-CONTAINING"/>
    <property type="match status" value="1"/>
</dbReference>
<accession>A0A6C0CCR8</accession>
<dbReference type="InterPro" id="IPR031127">
    <property type="entry name" value="E3_UB_ligase_RBR"/>
</dbReference>
<keyword evidence="4" id="KW-0863">Zinc-finger</keyword>
<evidence type="ECO:0000256" key="4">
    <source>
        <dbReference type="ARBA" id="ARBA00022771"/>
    </source>
</evidence>
<sequence>MSCEVCCEKYNKSTHNKVKCLSSGCGYEACKVCVRTYLLGTTNDPHCMNCKNQWTSQFLVSNLNKSYMDSDYKKHRKKLLAEREISRTPELMVLVERVARIEEEEKELNALNIEYERVRKIMLEELKKVNAKRERIFRIRNGDDAEKDERKKFIMPCPGDNCKGYLSSQYKCELCKLFTCPDCFELIGYTKEDEHVCKEDNIKSAELIKKETKGCPKCGVRIFKISGCDQMWCTECKVAFSWNTGKMVVNVSIHNPHYYEYMKNSNVGLVRNPGDVLCGGLLPHTQFRFITAYLNTMDKTVVNINPKSVERFEKCIEANTSVNNFIGLLNNYIDGVKHVQGNEDLTVIKIFINLVSALHRLINHITNINLLECRQNVRNLLNHDNITVDYILNRINKDKLATDIFRADHIRRKNVELLNVYELLSVVGVERFNVLYDYYNNHCTNNKGLNCEKVYVDFLAQIIKFVVEYNQLIDYINDQLIEISYTYGMTVTYISYNDYGYAIKTKKFIQAEMIESKKKQETQLPTNNSNSEASCSYSNN</sequence>
<evidence type="ECO:0000313" key="11">
    <source>
        <dbReference type="EMBL" id="QHT01952.1"/>
    </source>
</evidence>
<dbReference type="EMBL" id="MN739384">
    <property type="protein sequence ID" value="QHT01952.1"/>
    <property type="molecule type" value="Genomic_DNA"/>
</dbReference>
<organism evidence="11">
    <name type="scientific">viral metagenome</name>
    <dbReference type="NCBI Taxonomy" id="1070528"/>
    <lineage>
        <taxon>unclassified sequences</taxon>
        <taxon>metagenomes</taxon>
        <taxon>organismal metagenomes</taxon>
    </lineage>
</organism>
<feature type="region of interest" description="Disordered" evidence="8">
    <location>
        <begin position="520"/>
        <end position="540"/>
    </location>
</feature>
<dbReference type="GO" id="GO:0008270">
    <property type="term" value="F:zinc ion binding"/>
    <property type="evidence" value="ECO:0007669"/>
    <property type="project" value="UniProtKB-KW"/>
</dbReference>
<name>A0A6C0CCR8_9ZZZZ</name>
<keyword evidence="1" id="KW-0808">Transferase</keyword>
<feature type="domain" description="RING-type" evidence="9">
    <location>
        <begin position="3"/>
        <end position="51"/>
    </location>
</feature>
<keyword evidence="7" id="KW-0175">Coiled coil</keyword>
<dbReference type="PROSITE" id="PS51873">
    <property type="entry name" value="TRIAD"/>
    <property type="match status" value="1"/>
</dbReference>
<proteinExistence type="predicted"/>
<reference evidence="11" key="1">
    <citation type="journal article" date="2020" name="Nature">
        <title>Giant virus diversity and host interactions through global metagenomics.</title>
        <authorList>
            <person name="Schulz F."/>
            <person name="Roux S."/>
            <person name="Paez-Espino D."/>
            <person name="Jungbluth S."/>
            <person name="Walsh D.A."/>
            <person name="Denef V.J."/>
            <person name="McMahon K.D."/>
            <person name="Konstantinidis K.T."/>
            <person name="Eloe-Fadrosh E.A."/>
            <person name="Kyrpides N.C."/>
            <person name="Woyke T."/>
        </authorList>
    </citation>
    <scope>NUCLEOTIDE SEQUENCE</scope>
    <source>
        <strain evidence="11">GVMAG-M-3300020523-10</strain>
    </source>
</reference>
<dbReference type="SUPFAM" id="SSF57850">
    <property type="entry name" value="RING/U-box"/>
    <property type="match status" value="1"/>
</dbReference>
<protein>
    <recommendedName>
        <fullName evidence="12">RING-type domain-containing protein</fullName>
    </recommendedName>
</protein>
<dbReference type="GO" id="GO:0016567">
    <property type="term" value="P:protein ubiquitination"/>
    <property type="evidence" value="ECO:0007669"/>
    <property type="project" value="InterPro"/>
</dbReference>
<dbReference type="GO" id="GO:0004842">
    <property type="term" value="F:ubiquitin-protein transferase activity"/>
    <property type="evidence" value="ECO:0007669"/>
    <property type="project" value="InterPro"/>
</dbReference>
<feature type="domain" description="RING-type" evidence="10">
    <location>
        <begin position="1"/>
        <end position="268"/>
    </location>
</feature>
<evidence type="ECO:0000256" key="8">
    <source>
        <dbReference type="SAM" id="MobiDB-lite"/>
    </source>
</evidence>
<evidence type="ECO:0000256" key="5">
    <source>
        <dbReference type="ARBA" id="ARBA00022786"/>
    </source>
</evidence>
<keyword evidence="6" id="KW-0862">Zinc</keyword>
<keyword evidence="3" id="KW-0677">Repeat</keyword>
<evidence type="ECO:0000259" key="10">
    <source>
        <dbReference type="PROSITE" id="PS51873"/>
    </source>
</evidence>
<keyword evidence="2" id="KW-0479">Metal-binding</keyword>
<dbReference type="AlphaFoldDB" id="A0A6C0CCR8"/>
<dbReference type="CDD" id="cd22249">
    <property type="entry name" value="UDM1_RNF168_RNF169-like"/>
    <property type="match status" value="1"/>
</dbReference>
<evidence type="ECO:0000256" key="7">
    <source>
        <dbReference type="SAM" id="Coils"/>
    </source>
</evidence>
<evidence type="ECO:0008006" key="12">
    <source>
        <dbReference type="Google" id="ProtNLM"/>
    </source>
</evidence>
<dbReference type="PROSITE" id="PS50089">
    <property type="entry name" value="ZF_RING_2"/>
    <property type="match status" value="1"/>
</dbReference>
<evidence type="ECO:0000259" key="9">
    <source>
        <dbReference type="PROSITE" id="PS50089"/>
    </source>
</evidence>
<evidence type="ECO:0000256" key="3">
    <source>
        <dbReference type="ARBA" id="ARBA00022737"/>
    </source>
</evidence>
<feature type="coiled-coil region" evidence="7">
    <location>
        <begin position="91"/>
        <end position="121"/>
    </location>
</feature>
<evidence type="ECO:0000256" key="6">
    <source>
        <dbReference type="ARBA" id="ARBA00022833"/>
    </source>
</evidence>
<feature type="compositionally biased region" description="Polar residues" evidence="8">
    <location>
        <begin position="522"/>
        <end position="540"/>
    </location>
</feature>
<dbReference type="InterPro" id="IPR001841">
    <property type="entry name" value="Znf_RING"/>
</dbReference>
<dbReference type="Gene3D" id="1.20.120.1750">
    <property type="match status" value="1"/>
</dbReference>
<dbReference type="InterPro" id="IPR044066">
    <property type="entry name" value="TRIAD_supradom"/>
</dbReference>
<evidence type="ECO:0000256" key="2">
    <source>
        <dbReference type="ARBA" id="ARBA00022723"/>
    </source>
</evidence>
<keyword evidence="5" id="KW-0833">Ubl conjugation pathway</keyword>